<feature type="compositionally biased region" description="Basic and acidic residues" evidence="3">
    <location>
        <begin position="1"/>
        <end position="14"/>
    </location>
</feature>
<comment type="subcellular location">
    <subcellularLocation>
        <location evidence="1">Nucleus</location>
    </subcellularLocation>
</comment>
<dbReference type="Pfam" id="PF25879">
    <property type="entry name" value="WHD_LYAR"/>
    <property type="match status" value="1"/>
</dbReference>
<evidence type="ECO:0000256" key="1">
    <source>
        <dbReference type="ARBA" id="ARBA00004123"/>
    </source>
</evidence>
<comment type="caution">
    <text evidence="5">The sequence shown here is derived from an EMBL/GenBank/DDBJ whole genome shotgun (WGS) entry which is preliminary data.</text>
</comment>
<protein>
    <recommendedName>
        <fullName evidence="4">Cell growth-regulating nucleolar protein-like winged helix domain-containing protein</fullName>
    </recommendedName>
</protein>
<evidence type="ECO:0000313" key="6">
    <source>
        <dbReference type="Proteomes" id="UP001174677"/>
    </source>
</evidence>
<keyword evidence="2" id="KW-0539">Nucleus</keyword>
<accession>A0ABQ9MTZ6</accession>
<evidence type="ECO:0000259" key="4">
    <source>
        <dbReference type="Pfam" id="PF25879"/>
    </source>
</evidence>
<dbReference type="Proteomes" id="UP001174677">
    <property type="component" value="Chromosome 4"/>
</dbReference>
<dbReference type="InterPro" id="IPR058719">
    <property type="entry name" value="WHD_LYAR"/>
</dbReference>
<name>A0ABQ9MTZ6_HEVBR</name>
<evidence type="ECO:0000313" key="5">
    <source>
        <dbReference type="EMBL" id="KAJ9183782.1"/>
    </source>
</evidence>
<keyword evidence="6" id="KW-1185">Reference proteome</keyword>
<gene>
    <name evidence="5" type="ORF">P3X46_007593</name>
</gene>
<dbReference type="EMBL" id="JARPOI010000004">
    <property type="protein sequence ID" value="KAJ9183782.1"/>
    <property type="molecule type" value="Genomic_DNA"/>
</dbReference>
<feature type="region of interest" description="Disordered" evidence="3">
    <location>
        <begin position="1"/>
        <end position="56"/>
    </location>
</feature>
<feature type="domain" description="Cell growth-regulating nucleolar protein-like winged helix" evidence="4">
    <location>
        <begin position="95"/>
        <end position="151"/>
    </location>
</feature>
<evidence type="ECO:0000256" key="2">
    <source>
        <dbReference type="ARBA" id="ARBA00023242"/>
    </source>
</evidence>
<organism evidence="5 6">
    <name type="scientific">Hevea brasiliensis</name>
    <name type="common">Para rubber tree</name>
    <name type="synonym">Siphonia brasiliensis</name>
    <dbReference type="NCBI Taxonomy" id="3981"/>
    <lineage>
        <taxon>Eukaryota</taxon>
        <taxon>Viridiplantae</taxon>
        <taxon>Streptophyta</taxon>
        <taxon>Embryophyta</taxon>
        <taxon>Tracheophyta</taxon>
        <taxon>Spermatophyta</taxon>
        <taxon>Magnoliopsida</taxon>
        <taxon>eudicotyledons</taxon>
        <taxon>Gunneridae</taxon>
        <taxon>Pentapetalae</taxon>
        <taxon>rosids</taxon>
        <taxon>fabids</taxon>
        <taxon>Malpighiales</taxon>
        <taxon>Euphorbiaceae</taxon>
        <taxon>Crotonoideae</taxon>
        <taxon>Micrandreae</taxon>
        <taxon>Hevea</taxon>
    </lineage>
</organism>
<sequence length="161" mass="17878">MEEQKVQDLPKCDRLSANSETETGKLQTNKKRKLDESGSDGTGQKTGGDATDKIGNGVFQVEGAKAEDSQLKKAKHNGLKDYKVVESVSKKQDSKKKMKLKKLIKSALRTNPDGFLKMKKLKKLVLKSLQESGMTEGETQISGMLEQKVRSPRVIMFLSTF</sequence>
<evidence type="ECO:0000256" key="3">
    <source>
        <dbReference type="SAM" id="MobiDB-lite"/>
    </source>
</evidence>
<proteinExistence type="predicted"/>
<reference evidence="5" key="1">
    <citation type="journal article" date="2023" name="Plant Biotechnol. J.">
        <title>Chromosome-level wild Hevea brasiliensis genome provides new tools for genomic-assisted breeding and valuable loci to elevate rubber yield.</title>
        <authorList>
            <person name="Cheng H."/>
            <person name="Song X."/>
            <person name="Hu Y."/>
            <person name="Wu T."/>
            <person name="Yang Q."/>
            <person name="An Z."/>
            <person name="Feng S."/>
            <person name="Deng Z."/>
            <person name="Wu W."/>
            <person name="Zeng X."/>
            <person name="Tu M."/>
            <person name="Wang X."/>
            <person name="Huang H."/>
        </authorList>
    </citation>
    <scope>NUCLEOTIDE SEQUENCE</scope>
    <source>
        <strain evidence="5">MT/VB/25A 57/8</strain>
    </source>
</reference>
<feature type="compositionally biased region" description="Polar residues" evidence="3">
    <location>
        <begin position="16"/>
        <end position="27"/>
    </location>
</feature>